<dbReference type="WBParaSite" id="MCU_002279-RA">
    <property type="protein sequence ID" value="MCU_002279-RA"/>
    <property type="gene ID" value="MCU_002279"/>
</dbReference>
<protein>
    <submittedName>
        <fullName evidence="1">Hira domain-containing protein</fullName>
    </submittedName>
</protein>
<reference evidence="1" key="1">
    <citation type="submission" date="2019-11" db="UniProtKB">
        <authorList>
            <consortium name="WormBaseParasite"/>
        </authorList>
    </citation>
    <scope>IDENTIFICATION</scope>
</reference>
<accession>A0A5K3EQG2</accession>
<sequence>MAGAADGRVRVYPVPGKGTLAPHPSIHPDAPSGQYHLAARQLGVVASCPLLNPYARNAVFELRSETLLLIPRYYLLSFFIAAISDSQIPVWPVRRALVFSHDPAFLLIPSPQPTPVGLQVRSDYTSFAYTNPLRES</sequence>
<dbReference type="AlphaFoldDB" id="A0A5K3EQG2"/>
<proteinExistence type="predicted"/>
<evidence type="ECO:0000313" key="1">
    <source>
        <dbReference type="WBParaSite" id="MCU_002279-RA"/>
    </source>
</evidence>
<organism evidence="1">
    <name type="scientific">Mesocestoides corti</name>
    <name type="common">Flatworm</name>
    <dbReference type="NCBI Taxonomy" id="53468"/>
    <lineage>
        <taxon>Eukaryota</taxon>
        <taxon>Metazoa</taxon>
        <taxon>Spiralia</taxon>
        <taxon>Lophotrochozoa</taxon>
        <taxon>Platyhelminthes</taxon>
        <taxon>Cestoda</taxon>
        <taxon>Eucestoda</taxon>
        <taxon>Cyclophyllidea</taxon>
        <taxon>Mesocestoididae</taxon>
        <taxon>Mesocestoides</taxon>
    </lineage>
</organism>
<name>A0A5K3EQG2_MESCO</name>